<dbReference type="Pfam" id="PF07687">
    <property type="entry name" value="M20_dimer"/>
    <property type="match status" value="1"/>
</dbReference>
<accession>A0A485AHY2</accession>
<name>A0A485AHY2_RAOPL</name>
<dbReference type="InterPro" id="IPR011650">
    <property type="entry name" value="Peptidase_M20_dimer"/>
</dbReference>
<reference evidence="2 3" key="1">
    <citation type="submission" date="2019-03" db="EMBL/GenBank/DDBJ databases">
        <authorList>
            <consortium name="Pathogen Informatics"/>
        </authorList>
    </citation>
    <scope>NUCLEOTIDE SEQUENCE [LARGE SCALE GENOMIC DNA]</scope>
    <source>
        <strain evidence="2 3">NCTC12998</strain>
    </source>
</reference>
<dbReference type="EC" id="3.5.1.16" evidence="2"/>
<dbReference type="Proteomes" id="UP000345637">
    <property type="component" value="Unassembled WGS sequence"/>
</dbReference>
<dbReference type="Gene3D" id="3.30.70.360">
    <property type="match status" value="1"/>
</dbReference>
<dbReference type="AlphaFoldDB" id="A0A485AHY2"/>
<dbReference type="InterPro" id="IPR036264">
    <property type="entry name" value="Bact_exopeptidase_dim_dom"/>
</dbReference>
<feature type="domain" description="Peptidase M20 dimerisation" evidence="1">
    <location>
        <begin position="6"/>
        <end position="40"/>
    </location>
</feature>
<dbReference type="SUPFAM" id="SSF55031">
    <property type="entry name" value="Bacterial exopeptidase dimerisation domain"/>
    <property type="match status" value="1"/>
</dbReference>
<gene>
    <name evidence="2" type="primary">argE_1</name>
    <name evidence="2" type="ORF">NCTC12998_00888</name>
</gene>
<proteinExistence type="predicted"/>
<protein>
    <submittedName>
        <fullName evidence="2">Acetylornithine deacetylase</fullName>
        <ecNumber evidence="2">3.5.1.16</ecNumber>
    </submittedName>
</protein>
<keyword evidence="2" id="KW-0378">Hydrolase</keyword>
<sequence>MRVLIPPYSTLQTGVIQGGSALNIVPQDCQFDFEIRYLPEGACSGGHYPG</sequence>
<organism evidence="2 3">
    <name type="scientific">Raoultella planticola</name>
    <name type="common">Klebsiella planticola</name>
    <dbReference type="NCBI Taxonomy" id="575"/>
    <lineage>
        <taxon>Bacteria</taxon>
        <taxon>Pseudomonadati</taxon>
        <taxon>Pseudomonadota</taxon>
        <taxon>Gammaproteobacteria</taxon>
        <taxon>Enterobacterales</taxon>
        <taxon>Enterobacteriaceae</taxon>
        <taxon>Klebsiella/Raoultella group</taxon>
        <taxon>Raoultella</taxon>
    </lineage>
</organism>
<evidence type="ECO:0000259" key="1">
    <source>
        <dbReference type="Pfam" id="PF07687"/>
    </source>
</evidence>
<dbReference type="GO" id="GO:0008777">
    <property type="term" value="F:acetylornithine deacetylase activity"/>
    <property type="evidence" value="ECO:0007669"/>
    <property type="project" value="UniProtKB-EC"/>
</dbReference>
<evidence type="ECO:0000313" key="2">
    <source>
        <dbReference type="EMBL" id="VFS58728.1"/>
    </source>
</evidence>
<evidence type="ECO:0000313" key="3">
    <source>
        <dbReference type="Proteomes" id="UP000345637"/>
    </source>
</evidence>
<dbReference type="EMBL" id="CAADJE010000012">
    <property type="protein sequence ID" value="VFS58728.1"/>
    <property type="molecule type" value="Genomic_DNA"/>
</dbReference>